<organism evidence="2 3">
    <name type="scientific">Cannabis sativa</name>
    <name type="common">Hemp</name>
    <name type="synonym">Marijuana</name>
    <dbReference type="NCBI Taxonomy" id="3483"/>
    <lineage>
        <taxon>Eukaryota</taxon>
        <taxon>Viridiplantae</taxon>
        <taxon>Streptophyta</taxon>
        <taxon>Embryophyta</taxon>
        <taxon>Tracheophyta</taxon>
        <taxon>Spermatophyta</taxon>
        <taxon>Magnoliopsida</taxon>
        <taxon>eudicotyledons</taxon>
        <taxon>Gunneridae</taxon>
        <taxon>Pentapetalae</taxon>
        <taxon>rosids</taxon>
        <taxon>fabids</taxon>
        <taxon>Rosales</taxon>
        <taxon>Cannabaceae</taxon>
        <taxon>Cannabis</taxon>
    </lineage>
</organism>
<accession>A0A7J6H6W5</accession>
<dbReference type="PANTHER" id="PTHR16023">
    <property type="entry name" value="TAX1 BINDING PROTEIN-RELATED"/>
    <property type="match status" value="1"/>
</dbReference>
<dbReference type="GO" id="GO:0010008">
    <property type="term" value="C:endosome membrane"/>
    <property type="evidence" value="ECO:0007669"/>
    <property type="project" value="TreeGrafter"/>
</dbReference>
<dbReference type="PANTHER" id="PTHR16023:SF0">
    <property type="entry name" value="PROTEIN VAC14 HOMOLOG"/>
    <property type="match status" value="1"/>
</dbReference>
<evidence type="ECO:0000256" key="1">
    <source>
        <dbReference type="SAM" id="SignalP"/>
    </source>
</evidence>
<gene>
    <name evidence="2" type="ORF">F8388_024848</name>
</gene>
<proteinExistence type="predicted"/>
<reference evidence="2 3" key="1">
    <citation type="journal article" date="2020" name="bioRxiv">
        <title>Sequence and annotation of 42 cannabis genomes reveals extensive copy number variation in cannabinoid synthesis and pathogen resistance genes.</title>
        <authorList>
            <person name="Mckernan K.J."/>
            <person name="Helbert Y."/>
            <person name="Kane L.T."/>
            <person name="Ebling H."/>
            <person name="Zhang L."/>
            <person name="Liu B."/>
            <person name="Eaton Z."/>
            <person name="Mclaughlin S."/>
            <person name="Kingan S."/>
            <person name="Baybayan P."/>
            <person name="Concepcion G."/>
            <person name="Jordan M."/>
            <person name="Riva A."/>
            <person name="Barbazuk W."/>
            <person name="Harkins T."/>
        </authorList>
    </citation>
    <scope>NUCLEOTIDE SEQUENCE [LARGE SCALE GENOMIC DNA]</scope>
    <source>
        <strain evidence="3">cv. Jamaican Lion 4</strain>
        <tissue evidence="2">Leaf</tissue>
    </source>
</reference>
<dbReference type="AlphaFoldDB" id="A0A7J6H6W5"/>
<dbReference type="GO" id="GO:0006661">
    <property type="term" value="P:phosphatidylinositol biosynthetic process"/>
    <property type="evidence" value="ECO:0007669"/>
    <property type="project" value="InterPro"/>
</dbReference>
<evidence type="ECO:0000313" key="2">
    <source>
        <dbReference type="EMBL" id="KAF4391016.1"/>
    </source>
</evidence>
<dbReference type="EMBL" id="JAATIP010000026">
    <property type="protein sequence ID" value="KAF4391016.1"/>
    <property type="molecule type" value="Genomic_DNA"/>
</dbReference>
<feature type="signal peptide" evidence="1">
    <location>
        <begin position="1"/>
        <end position="21"/>
    </location>
</feature>
<comment type="caution">
    <text evidence="2">The sequence shown here is derived from an EMBL/GenBank/DDBJ whole genome shotgun (WGS) entry which is preliminary data.</text>
</comment>
<feature type="chain" id="PRO_5029673482" evidence="1">
    <location>
        <begin position="22"/>
        <end position="319"/>
    </location>
</feature>
<dbReference type="GO" id="GO:0070772">
    <property type="term" value="C:PAS complex"/>
    <property type="evidence" value="ECO:0007669"/>
    <property type="project" value="InterPro"/>
</dbReference>
<dbReference type="Pfam" id="PF12755">
    <property type="entry name" value="Vac14_Fab1_bd"/>
    <property type="match status" value="1"/>
</dbReference>
<protein>
    <submittedName>
        <fullName evidence="2">Uncharacterized protein</fullName>
    </submittedName>
</protein>
<sequence length="319" mass="35414">MAVNVTIVILCFIMLFSSTLANARFLFEKSENKLLHENENENNVVDQKTLNSSIPFIPKIPLGPMAASAPSDKINLIDPCSWSCTLRLFPSYSFYCYCASCNFKLGKVHNIYSLKILLLALSFYPIAPTQPLYQLSLTTSAHRLSLSSPYSNPKRTKELFRTISGPLRSILHPVRASPIVDLHFGNRFRDEEPNDHWFRISSNMDCASIVTVAYCSLGCVRGDFIIFFNQNFDALCKLSADSNANVQSVAHLLDQLLKGFSLKSPWTAFDSVFLGHDEGSGIFRVEALRGEDSVVLFVKSPSPPLSEADMGGVGLEAIK</sequence>
<dbReference type="Proteomes" id="UP000525078">
    <property type="component" value="Unassembled WGS sequence"/>
</dbReference>
<name>A0A7J6H6W5_CANSA</name>
<evidence type="ECO:0000313" key="3">
    <source>
        <dbReference type="Proteomes" id="UP000525078"/>
    </source>
</evidence>
<keyword evidence="1" id="KW-0732">Signal</keyword>
<dbReference type="InterPro" id="IPR026825">
    <property type="entry name" value="Vac14"/>
</dbReference>